<keyword evidence="4" id="KW-1185">Reference proteome</keyword>
<dbReference type="Proteomes" id="UP000318571">
    <property type="component" value="Chromosome 11"/>
</dbReference>
<keyword evidence="2" id="KW-0732">Signal</keyword>
<evidence type="ECO:0000256" key="2">
    <source>
        <dbReference type="SAM" id="SignalP"/>
    </source>
</evidence>
<evidence type="ECO:0000313" key="3">
    <source>
        <dbReference type="EMBL" id="TRY77861.1"/>
    </source>
</evidence>
<feature type="chain" id="PRO_5022116266" description="C-type lectin domain-containing protein" evidence="2">
    <location>
        <begin position="19"/>
        <end position="659"/>
    </location>
</feature>
<feature type="coiled-coil region" evidence="1">
    <location>
        <begin position="469"/>
        <end position="496"/>
    </location>
</feature>
<dbReference type="InterPro" id="IPR016187">
    <property type="entry name" value="CTDL_fold"/>
</dbReference>
<name>A0A553PJJ3_TIGCA</name>
<dbReference type="AlphaFoldDB" id="A0A553PJJ3"/>
<organism evidence="3 4">
    <name type="scientific">Tigriopus californicus</name>
    <name type="common">Marine copepod</name>
    <dbReference type="NCBI Taxonomy" id="6832"/>
    <lineage>
        <taxon>Eukaryota</taxon>
        <taxon>Metazoa</taxon>
        <taxon>Ecdysozoa</taxon>
        <taxon>Arthropoda</taxon>
        <taxon>Crustacea</taxon>
        <taxon>Multicrustacea</taxon>
        <taxon>Hexanauplia</taxon>
        <taxon>Copepoda</taxon>
        <taxon>Harpacticoida</taxon>
        <taxon>Harpacticidae</taxon>
        <taxon>Tigriopus</taxon>
    </lineage>
</organism>
<evidence type="ECO:0000256" key="1">
    <source>
        <dbReference type="SAM" id="Coils"/>
    </source>
</evidence>
<dbReference type="InterPro" id="IPR016186">
    <property type="entry name" value="C-type_lectin-like/link_sf"/>
</dbReference>
<evidence type="ECO:0000313" key="4">
    <source>
        <dbReference type="Proteomes" id="UP000318571"/>
    </source>
</evidence>
<dbReference type="SUPFAM" id="SSF56436">
    <property type="entry name" value="C-type lectin-like"/>
    <property type="match status" value="2"/>
</dbReference>
<gene>
    <name evidence="3" type="ORF">TCAL_11904</name>
</gene>
<evidence type="ECO:0008006" key="5">
    <source>
        <dbReference type="Google" id="ProtNLM"/>
    </source>
</evidence>
<proteinExistence type="predicted"/>
<accession>A0A553PJJ3</accession>
<dbReference type="Gene3D" id="3.10.100.10">
    <property type="entry name" value="Mannose-Binding Protein A, subunit A"/>
    <property type="match status" value="1"/>
</dbReference>
<dbReference type="EMBL" id="VCGU01000003">
    <property type="protein sequence ID" value="TRY77861.1"/>
    <property type="molecule type" value="Genomic_DNA"/>
</dbReference>
<feature type="signal peptide" evidence="2">
    <location>
        <begin position="1"/>
        <end position="18"/>
    </location>
</feature>
<protein>
    <recommendedName>
        <fullName evidence="5">C-type lectin domain-containing protein</fullName>
    </recommendedName>
</protein>
<reference evidence="3 4" key="1">
    <citation type="journal article" date="2018" name="Nat. Ecol. Evol.">
        <title>Genomic signatures of mitonuclear coevolution across populations of Tigriopus californicus.</title>
        <authorList>
            <person name="Barreto F.S."/>
            <person name="Watson E.T."/>
            <person name="Lima T.G."/>
            <person name="Willett C.S."/>
            <person name="Edmands S."/>
            <person name="Li W."/>
            <person name="Burton R.S."/>
        </authorList>
    </citation>
    <scope>NUCLEOTIDE SEQUENCE [LARGE SCALE GENOMIC DNA]</scope>
    <source>
        <strain evidence="3 4">San Diego</strain>
    </source>
</reference>
<keyword evidence="1" id="KW-0175">Coiled coil</keyword>
<comment type="caution">
    <text evidence="3">The sequence shown here is derived from an EMBL/GenBank/DDBJ whole genome shotgun (WGS) entry which is preliminary data.</text>
</comment>
<sequence length="659" mass="74946">MIHFPVWSYCYLTWVLWAQVPLGGWCELEQEKPRYFQRTQSTSSVQWPQVFHQVKGESNQWTKIDRACRHFGPSMSSLKSNWTEAFAFCHAHGGEMVNWNTLDTNQLVRADNEFKTLNWEDMAQTGRHEEVISSYWLESGPKGARPSKQPFVVNHDGTQEYTPMSSPSTMVITPRPCANHSDADVTLERQCLKLNMMLIKHNPSSSSLPSSILMLMDWNNRNEKRLPSPSFVFCWELTSCSNKAALPLCVKRGATCPPHHLAQQGKGSSSRFKRFINHPFRLLRRMPAGSQDYAKQNIDQNEQVRDLDLIPESDEDHHEEESLAPKINKQWSSNRVGESSQPAQKCCPSPWTFTDGGCYHVDKKSCPEGCSWTDAKAECVHIGGSIAVLSSKPSRIGALKAVEDLDGEKDQLFWVELPEEGSKDTRRHWCSGFPQSVNKNLCIQLRFNANKSPPKSHNFVDVLRNIKIIERMEVIVEQQSKILKDIKEEYKKEQVENRLPEDEANAPFSVNITGQEDSPANGDSILKKANSIRIFHEQPETPKEQTFQAFEDKIHHQASKSALISVSPNTSGKTSSGISDLYPSNDTIPSLAFHGDGPEKPTPNVKPLNRMMIPQNDPRANSYQNPNLKYIQNNDKSKINLQVDQPLTTKSKFYYFHYI</sequence>